<keyword evidence="4" id="KW-1185">Reference proteome</keyword>
<dbReference type="AlphaFoldDB" id="A0A8S0T5H6"/>
<comment type="caution">
    <text evidence="3">The sequence shown here is derived from an EMBL/GenBank/DDBJ whole genome shotgun (WGS) entry which is preliminary data.</text>
</comment>
<gene>
    <name evidence="3" type="ORF">OLEA9_A051870</name>
</gene>
<evidence type="ECO:0000313" key="4">
    <source>
        <dbReference type="Proteomes" id="UP000594638"/>
    </source>
</evidence>
<organism evidence="3 4">
    <name type="scientific">Olea europaea subsp. europaea</name>
    <dbReference type="NCBI Taxonomy" id="158383"/>
    <lineage>
        <taxon>Eukaryota</taxon>
        <taxon>Viridiplantae</taxon>
        <taxon>Streptophyta</taxon>
        <taxon>Embryophyta</taxon>
        <taxon>Tracheophyta</taxon>
        <taxon>Spermatophyta</taxon>
        <taxon>Magnoliopsida</taxon>
        <taxon>eudicotyledons</taxon>
        <taxon>Gunneridae</taxon>
        <taxon>Pentapetalae</taxon>
        <taxon>asterids</taxon>
        <taxon>lamiids</taxon>
        <taxon>Lamiales</taxon>
        <taxon>Oleaceae</taxon>
        <taxon>Oleeae</taxon>
        <taxon>Olea</taxon>
    </lineage>
</organism>
<evidence type="ECO:0000256" key="1">
    <source>
        <dbReference type="SAM" id="MobiDB-lite"/>
    </source>
</evidence>
<reference evidence="3 4" key="1">
    <citation type="submission" date="2019-12" db="EMBL/GenBank/DDBJ databases">
        <authorList>
            <person name="Alioto T."/>
            <person name="Alioto T."/>
            <person name="Gomez Garrido J."/>
        </authorList>
    </citation>
    <scope>NUCLEOTIDE SEQUENCE [LARGE SCALE GENOMIC DNA]</scope>
</reference>
<sequence length="128" mass="14643">MVVVKGLLQQGLYVLQGNAITGEATISENKADKTVLWHRRLRQMSVKRLLELGKAHIFKFAYAIYRTKAALEYIHLNLRDLPQVNNQEVDQTGGADRRESSIFPPDNLHNEMQVENLEDEAEARRSPD</sequence>
<dbReference type="Proteomes" id="UP000594638">
    <property type="component" value="Unassembled WGS sequence"/>
</dbReference>
<feature type="domain" description="GAG-pre-integrase" evidence="2">
    <location>
        <begin position="11"/>
        <end position="57"/>
    </location>
</feature>
<name>A0A8S0T5H6_OLEEU</name>
<evidence type="ECO:0000259" key="2">
    <source>
        <dbReference type="Pfam" id="PF13976"/>
    </source>
</evidence>
<protein>
    <recommendedName>
        <fullName evidence="2">GAG-pre-integrase domain-containing protein</fullName>
    </recommendedName>
</protein>
<feature type="region of interest" description="Disordered" evidence="1">
    <location>
        <begin position="85"/>
        <end position="128"/>
    </location>
</feature>
<dbReference type="Gramene" id="OE9A051870T1">
    <property type="protein sequence ID" value="OE9A051870C1"/>
    <property type="gene ID" value="OE9A051870"/>
</dbReference>
<evidence type="ECO:0000313" key="3">
    <source>
        <dbReference type="EMBL" id="CAA3000174.1"/>
    </source>
</evidence>
<dbReference type="EMBL" id="CACTIH010005673">
    <property type="protein sequence ID" value="CAA3000174.1"/>
    <property type="molecule type" value="Genomic_DNA"/>
</dbReference>
<dbReference type="Pfam" id="PF13976">
    <property type="entry name" value="gag_pre-integrs"/>
    <property type="match status" value="1"/>
</dbReference>
<accession>A0A8S0T5H6</accession>
<proteinExistence type="predicted"/>
<dbReference type="InterPro" id="IPR025724">
    <property type="entry name" value="GAG-pre-integrase_dom"/>
</dbReference>